<feature type="transmembrane region" description="Helical" evidence="8">
    <location>
        <begin position="262"/>
        <end position="283"/>
    </location>
</feature>
<organism evidence="9 10">
    <name type="scientific">Tsuneonella deserti</name>
    <dbReference type="NCBI Taxonomy" id="2035528"/>
    <lineage>
        <taxon>Bacteria</taxon>
        <taxon>Pseudomonadati</taxon>
        <taxon>Pseudomonadota</taxon>
        <taxon>Alphaproteobacteria</taxon>
        <taxon>Sphingomonadales</taxon>
        <taxon>Erythrobacteraceae</taxon>
        <taxon>Tsuneonella</taxon>
    </lineage>
</organism>
<evidence type="ECO:0000256" key="2">
    <source>
        <dbReference type="ARBA" id="ARBA00022475"/>
    </source>
</evidence>
<evidence type="ECO:0000256" key="1">
    <source>
        <dbReference type="ARBA" id="ARBA00004651"/>
    </source>
</evidence>
<keyword evidence="3" id="KW-0645">Protease</keyword>
<dbReference type="RefSeq" id="WP_188644251.1">
    <property type="nucleotide sequence ID" value="NZ_BMKL01000001.1"/>
</dbReference>
<comment type="subcellular location">
    <subcellularLocation>
        <location evidence="1">Cell membrane</location>
        <topology evidence="1">Multi-pass membrane protein</topology>
    </subcellularLocation>
</comment>
<keyword evidence="2" id="KW-1003">Cell membrane</keyword>
<keyword evidence="6 8" id="KW-1133">Transmembrane helix</keyword>
<evidence type="ECO:0000256" key="7">
    <source>
        <dbReference type="ARBA" id="ARBA00023136"/>
    </source>
</evidence>
<evidence type="ECO:0008006" key="11">
    <source>
        <dbReference type="Google" id="ProtNLM"/>
    </source>
</evidence>
<dbReference type="Pfam" id="PF09721">
    <property type="entry name" value="Exosortase_EpsH"/>
    <property type="match status" value="1"/>
</dbReference>
<accession>A0ABQ1S752</accession>
<evidence type="ECO:0000256" key="6">
    <source>
        <dbReference type="ARBA" id="ARBA00022989"/>
    </source>
</evidence>
<evidence type="ECO:0000313" key="10">
    <source>
        <dbReference type="Proteomes" id="UP000619041"/>
    </source>
</evidence>
<feature type="transmembrane region" description="Helical" evidence="8">
    <location>
        <begin position="24"/>
        <end position="42"/>
    </location>
</feature>
<feature type="transmembrane region" description="Helical" evidence="8">
    <location>
        <begin position="83"/>
        <end position="101"/>
    </location>
</feature>
<keyword evidence="10" id="KW-1185">Reference proteome</keyword>
<feature type="transmembrane region" description="Helical" evidence="8">
    <location>
        <begin position="309"/>
        <end position="330"/>
    </location>
</feature>
<proteinExistence type="predicted"/>
<gene>
    <name evidence="9" type="ORF">GCM10011515_11410</name>
</gene>
<feature type="transmembrane region" description="Helical" evidence="8">
    <location>
        <begin position="54"/>
        <end position="71"/>
    </location>
</feature>
<evidence type="ECO:0000256" key="5">
    <source>
        <dbReference type="ARBA" id="ARBA00022801"/>
    </source>
</evidence>
<dbReference type="Proteomes" id="UP000619041">
    <property type="component" value="Unassembled WGS sequence"/>
</dbReference>
<evidence type="ECO:0000313" key="9">
    <source>
        <dbReference type="EMBL" id="GGD93335.1"/>
    </source>
</evidence>
<dbReference type="InterPro" id="IPR017540">
    <property type="entry name" value="Exosortase-1"/>
</dbReference>
<name>A0ABQ1S752_9SPHN</name>
<dbReference type="InterPro" id="IPR019127">
    <property type="entry name" value="Exosortase"/>
</dbReference>
<dbReference type="NCBIfam" id="TIGR03109">
    <property type="entry name" value="exosort_XrtA"/>
    <property type="match status" value="1"/>
</dbReference>
<protein>
    <recommendedName>
        <fullName evidence="11">Exosortase A</fullName>
    </recommendedName>
</protein>
<dbReference type="NCBIfam" id="TIGR02602">
    <property type="entry name" value="8TM_EpsH"/>
    <property type="match status" value="1"/>
</dbReference>
<evidence type="ECO:0000256" key="3">
    <source>
        <dbReference type="ARBA" id="ARBA00022670"/>
    </source>
</evidence>
<dbReference type="EMBL" id="BMKL01000001">
    <property type="protein sequence ID" value="GGD93335.1"/>
    <property type="molecule type" value="Genomic_DNA"/>
</dbReference>
<keyword evidence="4 8" id="KW-0812">Transmembrane</keyword>
<dbReference type="NCBIfam" id="TIGR04178">
    <property type="entry name" value="exo_archaeo"/>
    <property type="match status" value="1"/>
</dbReference>
<sequence length="331" mass="35539">MPPESAALGHSSNYPGAGPWLRPVLWLGAASCLLFALTSQAWREMAHQWWNIDTYAHILLVPPIIAWLTWLRRHELSRLAPCRWWPGLAVIGAGLSMWLIGTESGLNLLAHAGAVLALQGAVLTILGLPIGLILAFPLCFAVFLVPFGDEIIPFLQNVTARIAVALTHASGVPAVAHGLFIDTPAGRFVVAEECSGVKFLIAMVALATLVAWTAFRSWQRRLVLLVAAVSISILANGVRAWATIFVAQFVGARRAGGFDHIVYGWVFFGLVIAIVLGCAWRFAERDPADAGWTAEQAERLASTIAGHPALPATTTLLTAIAFAFAVFALLV</sequence>
<dbReference type="InterPro" id="IPR026392">
    <property type="entry name" value="Exo/Archaeosortase_dom"/>
</dbReference>
<comment type="caution">
    <text evidence="9">The sequence shown here is derived from an EMBL/GenBank/DDBJ whole genome shotgun (WGS) entry which is preliminary data.</text>
</comment>
<evidence type="ECO:0000256" key="4">
    <source>
        <dbReference type="ARBA" id="ARBA00022692"/>
    </source>
</evidence>
<reference evidence="10" key="1">
    <citation type="journal article" date="2019" name="Int. J. Syst. Evol. Microbiol.">
        <title>The Global Catalogue of Microorganisms (GCM) 10K type strain sequencing project: providing services to taxonomists for standard genome sequencing and annotation.</title>
        <authorList>
            <consortium name="The Broad Institute Genomics Platform"/>
            <consortium name="The Broad Institute Genome Sequencing Center for Infectious Disease"/>
            <person name="Wu L."/>
            <person name="Ma J."/>
        </authorList>
    </citation>
    <scope>NUCLEOTIDE SEQUENCE [LARGE SCALE GENOMIC DNA]</scope>
    <source>
        <strain evidence="10">CGMCC 1.15959</strain>
    </source>
</reference>
<feature type="transmembrane region" description="Helical" evidence="8">
    <location>
        <begin position="158"/>
        <end position="176"/>
    </location>
</feature>
<feature type="transmembrane region" description="Helical" evidence="8">
    <location>
        <begin position="222"/>
        <end position="242"/>
    </location>
</feature>
<dbReference type="InterPro" id="IPR013426">
    <property type="entry name" value="EpsH-like"/>
</dbReference>
<feature type="transmembrane region" description="Helical" evidence="8">
    <location>
        <begin position="196"/>
        <end position="215"/>
    </location>
</feature>
<keyword evidence="5" id="KW-0378">Hydrolase</keyword>
<keyword evidence="7 8" id="KW-0472">Membrane</keyword>
<evidence type="ECO:0000256" key="8">
    <source>
        <dbReference type="SAM" id="Phobius"/>
    </source>
</evidence>
<feature type="transmembrane region" description="Helical" evidence="8">
    <location>
        <begin position="121"/>
        <end position="146"/>
    </location>
</feature>